<dbReference type="Pfam" id="PF00069">
    <property type="entry name" value="Pkinase"/>
    <property type="match status" value="1"/>
</dbReference>
<keyword evidence="1" id="KW-0723">Serine/threonine-protein kinase</keyword>
<evidence type="ECO:0000256" key="7">
    <source>
        <dbReference type="SAM" id="MobiDB-lite"/>
    </source>
</evidence>
<dbReference type="PANTHER" id="PTHR45646:SF11">
    <property type="entry name" value="SERINE_THREONINE-PROTEIN KINASE DOA"/>
    <property type="match status" value="1"/>
</dbReference>
<comment type="caution">
    <text evidence="9">The sequence shown here is derived from an EMBL/GenBank/DDBJ whole genome shotgun (WGS) entry which is preliminary data.</text>
</comment>
<keyword evidence="4 9" id="KW-0418">Kinase</keyword>
<reference evidence="9" key="2">
    <citation type="submission" date="2023-06" db="EMBL/GenBank/DDBJ databases">
        <authorList>
            <consortium name="Lawrence Berkeley National Laboratory"/>
            <person name="Mondo S.J."/>
            <person name="Hensen N."/>
            <person name="Bonometti L."/>
            <person name="Westerberg I."/>
            <person name="Brannstrom I.O."/>
            <person name="Guillou S."/>
            <person name="Cros-Aarteil S."/>
            <person name="Calhoun S."/>
            <person name="Haridas S."/>
            <person name="Kuo A."/>
            <person name="Pangilinan J."/>
            <person name="Riley R."/>
            <person name="Labutti K."/>
            <person name="Andreopoulos B."/>
            <person name="Lipzen A."/>
            <person name="Chen C."/>
            <person name="Yanf M."/>
            <person name="Daum C."/>
            <person name="Ng V."/>
            <person name="Clum A."/>
            <person name="Steindorff A."/>
            <person name="Ohm R."/>
            <person name="Martin F."/>
            <person name="Silar P."/>
            <person name="Natvig D."/>
            <person name="Lalanne C."/>
            <person name="Gautier V."/>
            <person name="Ament-Velasquez S.L."/>
            <person name="Kruys A."/>
            <person name="Hutchinson M.I."/>
            <person name="Powell A.J."/>
            <person name="Barry K."/>
            <person name="Miller A.N."/>
            <person name="Grigoriev I.V."/>
            <person name="Debuchy R."/>
            <person name="Gladieux P."/>
            <person name="Thoren M.H."/>
            <person name="Johannesson H."/>
        </authorList>
    </citation>
    <scope>NUCLEOTIDE SEQUENCE</scope>
    <source>
        <strain evidence="9">PSN324</strain>
    </source>
</reference>
<keyword evidence="2" id="KW-0808">Transferase</keyword>
<dbReference type="GO" id="GO:0004674">
    <property type="term" value="F:protein serine/threonine kinase activity"/>
    <property type="evidence" value="ECO:0007669"/>
    <property type="project" value="UniProtKB-KW"/>
</dbReference>
<dbReference type="EMBL" id="MU864948">
    <property type="protein sequence ID" value="KAK4464419.1"/>
    <property type="molecule type" value="Genomic_DNA"/>
</dbReference>
<evidence type="ECO:0000256" key="3">
    <source>
        <dbReference type="ARBA" id="ARBA00022741"/>
    </source>
</evidence>
<dbReference type="PANTHER" id="PTHR45646">
    <property type="entry name" value="SERINE/THREONINE-PROTEIN KINASE DOA-RELATED"/>
    <property type="match status" value="1"/>
</dbReference>
<dbReference type="GO" id="GO:0005634">
    <property type="term" value="C:nucleus"/>
    <property type="evidence" value="ECO:0007669"/>
    <property type="project" value="TreeGrafter"/>
</dbReference>
<evidence type="ECO:0000256" key="2">
    <source>
        <dbReference type="ARBA" id="ARBA00022679"/>
    </source>
</evidence>
<dbReference type="InterPro" id="IPR017441">
    <property type="entry name" value="Protein_kinase_ATP_BS"/>
</dbReference>
<evidence type="ECO:0000256" key="4">
    <source>
        <dbReference type="ARBA" id="ARBA00022777"/>
    </source>
</evidence>
<feature type="region of interest" description="Disordered" evidence="7">
    <location>
        <begin position="1"/>
        <end position="27"/>
    </location>
</feature>
<reference evidence="9" key="1">
    <citation type="journal article" date="2023" name="Mol. Phylogenet. Evol.">
        <title>Genome-scale phylogeny and comparative genomics of the fungal order Sordariales.</title>
        <authorList>
            <person name="Hensen N."/>
            <person name="Bonometti L."/>
            <person name="Westerberg I."/>
            <person name="Brannstrom I.O."/>
            <person name="Guillou S."/>
            <person name="Cros-Aarteil S."/>
            <person name="Calhoun S."/>
            <person name="Haridas S."/>
            <person name="Kuo A."/>
            <person name="Mondo S."/>
            <person name="Pangilinan J."/>
            <person name="Riley R."/>
            <person name="LaButti K."/>
            <person name="Andreopoulos B."/>
            <person name="Lipzen A."/>
            <person name="Chen C."/>
            <person name="Yan M."/>
            <person name="Daum C."/>
            <person name="Ng V."/>
            <person name="Clum A."/>
            <person name="Steindorff A."/>
            <person name="Ohm R.A."/>
            <person name="Martin F."/>
            <person name="Silar P."/>
            <person name="Natvig D.O."/>
            <person name="Lalanne C."/>
            <person name="Gautier V."/>
            <person name="Ament-Velasquez S.L."/>
            <person name="Kruys A."/>
            <person name="Hutchinson M.I."/>
            <person name="Powell A.J."/>
            <person name="Barry K."/>
            <person name="Miller A.N."/>
            <person name="Grigoriev I.V."/>
            <person name="Debuchy R."/>
            <person name="Gladieux P."/>
            <person name="Hiltunen Thoren M."/>
            <person name="Johannesson H."/>
        </authorList>
    </citation>
    <scope>NUCLEOTIDE SEQUENCE</scope>
    <source>
        <strain evidence="9">PSN324</strain>
    </source>
</reference>
<name>A0AAV9HUC0_9PEZI</name>
<dbReference type="InterPro" id="IPR051175">
    <property type="entry name" value="CLK_kinases"/>
</dbReference>
<gene>
    <name evidence="9" type="ORF">QBC42DRAFT_319887</name>
</gene>
<keyword evidence="3 6" id="KW-0547">Nucleotide-binding</keyword>
<feature type="compositionally biased region" description="Polar residues" evidence="7">
    <location>
        <begin position="1"/>
        <end position="10"/>
    </location>
</feature>
<dbReference type="GO" id="GO:0043484">
    <property type="term" value="P:regulation of RNA splicing"/>
    <property type="evidence" value="ECO:0007669"/>
    <property type="project" value="TreeGrafter"/>
</dbReference>
<proteinExistence type="predicted"/>
<accession>A0AAV9HUC0</accession>
<evidence type="ECO:0000259" key="8">
    <source>
        <dbReference type="SMART" id="SM00220"/>
    </source>
</evidence>
<dbReference type="SUPFAM" id="SSF56112">
    <property type="entry name" value="Protein kinase-like (PK-like)"/>
    <property type="match status" value="1"/>
</dbReference>
<evidence type="ECO:0000256" key="5">
    <source>
        <dbReference type="ARBA" id="ARBA00022840"/>
    </source>
</evidence>
<evidence type="ECO:0000256" key="1">
    <source>
        <dbReference type="ARBA" id="ARBA00022527"/>
    </source>
</evidence>
<dbReference type="GO" id="GO:0005524">
    <property type="term" value="F:ATP binding"/>
    <property type="evidence" value="ECO:0007669"/>
    <property type="project" value="UniProtKB-UniRule"/>
</dbReference>
<dbReference type="PROSITE" id="PS00107">
    <property type="entry name" value="PROTEIN_KINASE_ATP"/>
    <property type="match status" value="1"/>
</dbReference>
<keyword evidence="10" id="KW-1185">Reference proteome</keyword>
<feature type="binding site" evidence="6">
    <location>
        <position position="94"/>
    </location>
    <ligand>
        <name>ATP</name>
        <dbReference type="ChEBI" id="CHEBI:30616"/>
    </ligand>
</feature>
<dbReference type="SMART" id="SM00220">
    <property type="entry name" value="S_TKc"/>
    <property type="match status" value="1"/>
</dbReference>
<evidence type="ECO:0000256" key="6">
    <source>
        <dbReference type="PROSITE-ProRule" id="PRU10141"/>
    </source>
</evidence>
<protein>
    <submittedName>
        <fullName evidence="9">Kinase-like domain-containing protein</fullName>
    </submittedName>
</protein>
<dbReference type="Proteomes" id="UP001321749">
    <property type="component" value="Unassembled WGS sequence"/>
</dbReference>
<feature type="domain" description="Protein kinase" evidence="8">
    <location>
        <begin position="63"/>
        <end position="419"/>
    </location>
</feature>
<dbReference type="Gene3D" id="3.30.200.20">
    <property type="entry name" value="Phosphorylase Kinase, domain 1"/>
    <property type="match status" value="1"/>
</dbReference>
<evidence type="ECO:0000313" key="10">
    <source>
        <dbReference type="Proteomes" id="UP001321749"/>
    </source>
</evidence>
<dbReference type="InterPro" id="IPR000719">
    <property type="entry name" value="Prot_kinase_dom"/>
</dbReference>
<evidence type="ECO:0000313" key="9">
    <source>
        <dbReference type="EMBL" id="KAK4464419.1"/>
    </source>
</evidence>
<dbReference type="Gene3D" id="1.10.510.10">
    <property type="entry name" value="Transferase(Phosphotransferase) domain 1"/>
    <property type="match status" value="1"/>
</dbReference>
<organism evidence="9 10">
    <name type="scientific">Cladorrhinum samala</name>
    <dbReference type="NCBI Taxonomy" id="585594"/>
    <lineage>
        <taxon>Eukaryota</taxon>
        <taxon>Fungi</taxon>
        <taxon>Dikarya</taxon>
        <taxon>Ascomycota</taxon>
        <taxon>Pezizomycotina</taxon>
        <taxon>Sordariomycetes</taxon>
        <taxon>Sordariomycetidae</taxon>
        <taxon>Sordariales</taxon>
        <taxon>Podosporaceae</taxon>
        <taxon>Cladorrhinum</taxon>
    </lineage>
</organism>
<sequence>MEASPPSQRGSDAASDIGNDVFADPPSNNLRLELDPSGLEEIIEYESGGFHPVHLQDVLGDRYRVIHKLGNGGFATVWLARDLKANATKYAALKIIRADASGDDCPELLLGRLQDSEHICLAVDQFKMDGPNGSHLCFVYPVLGPRASDGAFHAYDDLDEILHHACRSVTAAIASVHALGICHGDLRPSNILHPVTGFDGLAEDQVLAILGEPSRNPVLNRAGEVNTAPTAPGYLVYPVKWHTVDKSLFLKTPRLIDFGESFDVSSDAPEYPGTPPPYRSPELILEDAAGIPSDLWALGCTLFEIRTGRKLFDLFDDEDDEYLDAMCQILGKLPEPWWSTTWERRSVAVHRNYHPSVAHNARSLVDMLAPGLWYMNRKTFHKDIPSEEKPVFADLLGKLLEYRPEKRISAKEALEHEWFKM</sequence>
<keyword evidence="5 6" id="KW-0067">ATP-binding</keyword>
<dbReference type="AlphaFoldDB" id="A0AAV9HUC0"/>
<dbReference type="InterPro" id="IPR011009">
    <property type="entry name" value="Kinase-like_dom_sf"/>
</dbReference>